<organism evidence="3">
    <name type="scientific">Clastoptera arizonana</name>
    <name type="common">Arizona spittle bug</name>
    <dbReference type="NCBI Taxonomy" id="38151"/>
    <lineage>
        <taxon>Eukaryota</taxon>
        <taxon>Metazoa</taxon>
        <taxon>Ecdysozoa</taxon>
        <taxon>Arthropoda</taxon>
        <taxon>Hexapoda</taxon>
        <taxon>Insecta</taxon>
        <taxon>Pterygota</taxon>
        <taxon>Neoptera</taxon>
        <taxon>Paraneoptera</taxon>
        <taxon>Hemiptera</taxon>
        <taxon>Auchenorrhyncha</taxon>
        <taxon>Cercopoidea</taxon>
        <taxon>Clastopteridae</taxon>
        <taxon>Clastoptera</taxon>
    </lineage>
</organism>
<dbReference type="SUPFAM" id="SSF57667">
    <property type="entry name" value="beta-beta-alpha zinc fingers"/>
    <property type="match status" value="1"/>
</dbReference>
<keyword evidence="1" id="KW-0863">Zinc-finger</keyword>
<dbReference type="InterPro" id="IPR036236">
    <property type="entry name" value="Znf_C2H2_sf"/>
</dbReference>
<dbReference type="EMBL" id="GEDC01028275">
    <property type="protein sequence ID" value="JAS09023.1"/>
    <property type="molecule type" value="Transcribed_RNA"/>
</dbReference>
<evidence type="ECO:0000256" key="1">
    <source>
        <dbReference type="PROSITE-ProRule" id="PRU00042"/>
    </source>
</evidence>
<evidence type="ECO:0000313" key="3">
    <source>
        <dbReference type="EMBL" id="JAS06355.1"/>
    </source>
</evidence>
<dbReference type="EMBL" id="GEDC01030943">
    <property type="protein sequence ID" value="JAS06355.1"/>
    <property type="molecule type" value="Transcribed_RNA"/>
</dbReference>
<evidence type="ECO:0000259" key="2">
    <source>
        <dbReference type="PROSITE" id="PS50157"/>
    </source>
</evidence>
<feature type="non-terminal residue" evidence="3">
    <location>
        <position position="1"/>
    </location>
</feature>
<feature type="domain" description="C2H2-type" evidence="2">
    <location>
        <begin position="48"/>
        <end position="74"/>
    </location>
</feature>
<dbReference type="AlphaFoldDB" id="A0A1B6BZG3"/>
<dbReference type="PROSITE" id="PS50157">
    <property type="entry name" value="ZINC_FINGER_C2H2_2"/>
    <property type="match status" value="1"/>
</dbReference>
<sequence>DNSAEEMLLAGQQDSQGPAAAGYLKHFMFSENFMELTNREDADEGNHYVCTCGKTYALKSSLKNHQKFFCGKKPQFVCPVCGYSSFWKGNVKAHFNKHETTVPWPY</sequence>
<accession>A0A1B6BZG3</accession>
<dbReference type="Gene3D" id="3.30.160.60">
    <property type="entry name" value="Classic Zinc Finger"/>
    <property type="match status" value="1"/>
</dbReference>
<proteinExistence type="predicted"/>
<name>A0A1B6BZG3_9HEMI</name>
<keyword evidence="1" id="KW-0479">Metal-binding</keyword>
<evidence type="ECO:0000313" key="4">
    <source>
        <dbReference type="EMBL" id="JAS09023.1"/>
    </source>
</evidence>
<dbReference type="GO" id="GO:0008270">
    <property type="term" value="F:zinc ion binding"/>
    <property type="evidence" value="ECO:0007669"/>
    <property type="project" value="UniProtKB-KW"/>
</dbReference>
<gene>
    <name evidence="3" type="ORF">g.9572</name>
    <name evidence="4" type="ORF">g.9573</name>
</gene>
<dbReference type="InterPro" id="IPR013087">
    <property type="entry name" value="Znf_C2H2_type"/>
</dbReference>
<keyword evidence="1" id="KW-0862">Zinc</keyword>
<reference evidence="3" key="1">
    <citation type="submission" date="2015-12" db="EMBL/GenBank/DDBJ databases">
        <title>De novo transcriptome assembly of four potential Pierce s Disease insect vectors from Arizona vineyards.</title>
        <authorList>
            <person name="Tassone E.E."/>
        </authorList>
    </citation>
    <scope>NUCLEOTIDE SEQUENCE</scope>
</reference>
<protein>
    <recommendedName>
        <fullName evidence="2">C2H2-type domain-containing protein</fullName>
    </recommendedName>
</protein>